<evidence type="ECO:0000313" key="2">
    <source>
        <dbReference type="Proteomes" id="UP000054567"/>
    </source>
</evidence>
<accession>A0A0J6F817</accession>
<name>A0A0J6F817_COCPO</name>
<reference evidence="2" key="2">
    <citation type="journal article" date="2009" name="Genome Res.">
        <title>Comparative genomic analyses of the human fungal pathogens Coccidioides and their relatives.</title>
        <authorList>
            <person name="Sharpton T.J."/>
            <person name="Stajich J.E."/>
            <person name="Rounsley S.D."/>
            <person name="Gardner M.J."/>
            <person name="Wortman J.R."/>
            <person name="Jordar V.S."/>
            <person name="Maiti R."/>
            <person name="Kodira C.D."/>
            <person name="Neafsey D.E."/>
            <person name="Zeng Q."/>
            <person name="Hung C.-Y."/>
            <person name="McMahan C."/>
            <person name="Muszewska A."/>
            <person name="Grynberg M."/>
            <person name="Mandel M.A."/>
            <person name="Kellner E.M."/>
            <person name="Barker B.M."/>
            <person name="Galgiani J.N."/>
            <person name="Orbach M.J."/>
            <person name="Kirkland T.N."/>
            <person name="Cole G.T."/>
            <person name="Henn M.R."/>
            <person name="Birren B.W."/>
            <person name="Taylor J.W."/>
        </authorList>
    </citation>
    <scope>NUCLEOTIDE SEQUENCE [LARGE SCALE GENOMIC DNA]</scope>
    <source>
        <strain evidence="2">RMSCC 3488</strain>
    </source>
</reference>
<dbReference type="VEuPathDB" id="FungiDB:CPAG_02657"/>
<dbReference type="AlphaFoldDB" id="A0A0J6F817"/>
<evidence type="ECO:0000313" key="1">
    <source>
        <dbReference type="EMBL" id="KMM66318.1"/>
    </source>
</evidence>
<protein>
    <submittedName>
        <fullName evidence="1">Uncharacterized protein</fullName>
    </submittedName>
</protein>
<dbReference type="Proteomes" id="UP000054567">
    <property type="component" value="Unassembled WGS sequence"/>
</dbReference>
<organism evidence="1 2">
    <name type="scientific">Coccidioides posadasii RMSCC 3488</name>
    <dbReference type="NCBI Taxonomy" id="454284"/>
    <lineage>
        <taxon>Eukaryota</taxon>
        <taxon>Fungi</taxon>
        <taxon>Dikarya</taxon>
        <taxon>Ascomycota</taxon>
        <taxon>Pezizomycotina</taxon>
        <taxon>Eurotiomycetes</taxon>
        <taxon>Eurotiomycetidae</taxon>
        <taxon>Onygenales</taxon>
        <taxon>Onygenaceae</taxon>
        <taxon>Coccidioides</taxon>
    </lineage>
</organism>
<sequence>MNPYFAVLGAQGRFRRMFQHDPKTPPGPCKHVKDPRWTLRERDPTADKGYFTLRHRVAAKFKGSFTQQRPEYKTIRAQPMTHLAGSNVAILSNRLLLPRCRIIDEEGMSVFGTLGRKLKTPDIEKTKLVVGNSDANPAIVDEQ</sequence>
<reference evidence="2" key="3">
    <citation type="journal article" date="2010" name="Genome Res.">
        <title>Population genomic sequencing of Coccidioides fungi reveals recent hybridization and transposon control.</title>
        <authorList>
            <person name="Neafsey D.E."/>
            <person name="Barker B.M."/>
            <person name="Sharpton T.J."/>
            <person name="Stajich J.E."/>
            <person name="Park D.J."/>
            <person name="Whiston E."/>
            <person name="Hung C.-Y."/>
            <person name="McMahan C."/>
            <person name="White J."/>
            <person name="Sykes S."/>
            <person name="Heiman D."/>
            <person name="Young S."/>
            <person name="Zeng Q."/>
            <person name="Abouelleil A."/>
            <person name="Aftuck L."/>
            <person name="Bessette D."/>
            <person name="Brown A."/>
            <person name="FitzGerald M."/>
            <person name="Lui A."/>
            <person name="Macdonald J.P."/>
            <person name="Priest M."/>
            <person name="Orbach M.J."/>
            <person name="Galgiani J.N."/>
            <person name="Kirkland T.N."/>
            <person name="Cole G.T."/>
            <person name="Birren B.W."/>
            <person name="Henn M.R."/>
            <person name="Taylor J.W."/>
            <person name="Rounsley S.D."/>
        </authorList>
    </citation>
    <scope>NUCLEOTIDE SEQUENCE [LARGE SCALE GENOMIC DNA]</scope>
    <source>
        <strain evidence="2">RMSCC 3488</strain>
    </source>
</reference>
<proteinExistence type="predicted"/>
<gene>
    <name evidence="1" type="ORF">CPAG_02657</name>
</gene>
<dbReference type="EMBL" id="DS268109">
    <property type="protein sequence ID" value="KMM66318.1"/>
    <property type="molecule type" value="Genomic_DNA"/>
</dbReference>
<reference evidence="1 2" key="1">
    <citation type="submission" date="2007-06" db="EMBL/GenBank/DDBJ databases">
        <title>The Genome Sequence of Coccidioides posadasii RMSCC_3488.</title>
        <authorList>
            <consortium name="Coccidioides Genome Resources Consortium"/>
            <consortium name="The Broad Institute Genome Sequencing Platform"/>
            <person name="Henn M.R."/>
            <person name="Sykes S."/>
            <person name="Young S."/>
            <person name="Jaffe D."/>
            <person name="Berlin A."/>
            <person name="Alvarez P."/>
            <person name="Butler J."/>
            <person name="Gnerre S."/>
            <person name="Grabherr M."/>
            <person name="Mauceli E."/>
            <person name="Brockman W."/>
            <person name="Kodira C."/>
            <person name="Alvarado L."/>
            <person name="Zeng Q."/>
            <person name="Crawford M."/>
            <person name="Antoine C."/>
            <person name="Devon K."/>
            <person name="Galgiani J."/>
            <person name="Orsborn K."/>
            <person name="Lewis M.L."/>
            <person name="Nusbaum C."/>
            <person name="Galagan J."/>
            <person name="Birren B."/>
        </authorList>
    </citation>
    <scope>NUCLEOTIDE SEQUENCE [LARGE SCALE GENOMIC DNA]</scope>
    <source>
        <strain evidence="1 2">RMSCC 3488</strain>
    </source>
</reference>